<dbReference type="InterPro" id="IPR012337">
    <property type="entry name" value="RNaseH-like_sf"/>
</dbReference>
<keyword evidence="5" id="KW-1185">Reference proteome</keyword>
<accession>A0ABD3HRH5</accession>
<protein>
    <recommendedName>
        <fullName evidence="6">Transposase</fullName>
    </recommendedName>
</protein>
<sequence length="957" mass="107706">MDQFTVVKTHRNGVEVVCCKCKWCGNQYTPNVTRLTQHFTNEFAPRQRGAMEVAAYKKDGSNRHIKGCERATESLKFEIRGLNARHRGRMAEQNNSANEPSSSGNVRLTEEDREIEQAFPGSILGDSAGTPSACFHNSVNNVRAQHSNFSSPSSIANDSVHSSSQPFESLPPRTQSYIRRTVQLPLKPMMDAAQREKTDRLWAMAQQVAGLPFRVFSHPAFQEAYNFSSQFTAYKFPGEKKLRGPLLDANYQAVKEETEKKMFQKLIWDKITISCDGWTNVSGRPQMNIFDVNRFGEAVHCHVDGSNEVKSGVWIAGHIKKAIEERGHENVLQFVADNASANKLAGKLVRDTYPHVIFGGCVAHGLDLLMEDIGKLDWVKSVVTECKTFIQFVKNHHMPHAMFLDHFSNGASLLKPAATRFATNCIMLDRAYTLKGPLSRMVISDRWRNWLSDPSRPANVREGAEHLKTTVLDDEFWDKVHDIVFMMERIFILLRQVDAHKDFMGRIYWESWETQDALKYLYTASVLKSNILTAETCDEVMLLFRHRWNGYTNCIHTTAMLLNPAYLWDEDRQEVSHHNFIMEDFHEYVKLFATGVLKITGENLRQYLRSVDRELDGIACMDTSIWTQEHREKAMSEECRNAPMLWWAQAGRNAPLLRVIAMNILGLTCTASACERAWSSYGFVHSLARVRLSIPRQHKLVYIYHNARIKAIDQKRERKTARVLNTYWKSRTQQSILKRRHGAEYGSTANPRDAWIPDEVLEATGPEIGLSTGERVKIKTWDWTEQVSEDEVLDDKLQERSSRDNPQRDGQFESNVDPVENVIYYDDIGDHDFPDDSALQVEDPMVFPGMEIGEDDDYYNISSASVDDVGTASAARWTSVGVAAGAAIGSASAGSASGTIGFPTASSWISGAATVGSGVLTVDIVRLELEVFCVVGDGAIVVGCIVPCSSTVSPGLR</sequence>
<gene>
    <name evidence="4" type="ORF">R1sor_006590</name>
</gene>
<dbReference type="Pfam" id="PF04937">
    <property type="entry name" value="DUF659"/>
    <property type="match status" value="1"/>
</dbReference>
<feature type="region of interest" description="Disordered" evidence="1">
    <location>
        <begin position="146"/>
        <end position="171"/>
    </location>
</feature>
<evidence type="ECO:0000256" key="1">
    <source>
        <dbReference type="SAM" id="MobiDB-lite"/>
    </source>
</evidence>
<feature type="compositionally biased region" description="Polar residues" evidence="1">
    <location>
        <begin position="92"/>
        <end position="106"/>
    </location>
</feature>
<dbReference type="SUPFAM" id="SSF53098">
    <property type="entry name" value="Ribonuclease H-like"/>
    <property type="match status" value="1"/>
</dbReference>
<dbReference type="AlphaFoldDB" id="A0ABD3HRH5"/>
<feature type="region of interest" description="Disordered" evidence="1">
    <location>
        <begin position="89"/>
        <end position="108"/>
    </location>
</feature>
<dbReference type="InterPro" id="IPR007021">
    <property type="entry name" value="DUF659"/>
</dbReference>
<evidence type="ECO:0000313" key="4">
    <source>
        <dbReference type="EMBL" id="KAL3692939.1"/>
    </source>
</evidence>
<proteinExistence type="predicted"/>
<name>A0ABD3HRH5_9MARC</name>
<evidence type="ECO:0000313" key="5">
    <source>
        <dbReference type="Proteomes" id="UP001633002"/>
    </source>
</evidence>
<reference evidence="4 5" key="1">
    <citation type="submission" date="2024-09" db="EMBL/GenBank/DDBJ databases">
        <title>Chromosome-scale assembly of Riccia sorocarpa.</title>
        <authorList>
            <person name="Paukszto L."/>
        </authorList>
    </citation>
    <scope>NUCLEOTIDE SEQUENCE [LARGE SCALE GENOMIC DNA]</scope>
    <source>
        <strain evidence="4">LP-2024</strain>
        <tissue evidence="4">Aerial parts of the thallus</tissue>
    </source>
</reference>
<feature type="domain" description="DUF659" evidence="2">
    <location>
        <begin position="237"/>
        <end position="388"/>
    </location>
</feature>
<evidence type="ECO:0000259" key="2">
    <source>
        <dbReference type="Pfam" id="PF04937"/>
    </source>
</evidence>
<organism evidence="4 5">
    <name type="scientific">Riccia sorocarpa</name>
    <dbReference type="NCBI Taxonomy" id="122646"/>
    <lineage>
        <taxon>Eukaryota</taxon>
        <taxon>Viridiplantae</taxon>
        <taxon>Streptophyta</taxon>
        <taxon>Embryophyta</taxon>
        <taxon>Marchantiophyta</taxon>
        <taxon>Marchantiopsida</taxon>
        <taxon>Marchantiidae</taxon>
        <taxon>Marchantiales</taxon>
        <taxon>Ricciaceae</taxon>
        <taxon>Riccia</taxon>
    </lineage>
</organism>
<dbReference type="Pfam" id="PF05699">
    <property type="entry name" value="Dimer_Tnp_hAT"/>
    <property type="match status" value="1"/>
</dbReference>
<dbReference type="Proteomes" id="UP001633002">
    <property type="component" value="Unassembled WGS sequence"/>
</dbReference>
<comment type="caution">
    <text evidence="4">The sequence shown here is derived from an EMBL/GenBank/DDBJ whole genome shotgun (WGS) entry which is preliminary data.</text>
</comment>
<dbReference type="PANTHER" id="PTHR32166:SF123">
    <property type="entry name" value="BED-TYPE DOMAIN-CONTAINING PROTEIN"/>
    <property type="match status" value="1"/>
</dbReference>
<feature type="compositionally biased region" description="Basic and acidic residues" evidence="1">
    <location>
        <begin position="794"/>
        <end position="811"/>
    </location>
</feature>
<feature type="region of interest" description="Disordered" evidence="1">
    <location>
        <begin position="792"/>
        <end position="815"/>
    </location>
</feature>
<evidence type="ECO:0008006" key="6">
    <source>
        <dbReference type="Google" id="ProtNLM"/>
    </source>
</evidence>
<dbReference type="InterPro" id="IPR008906">
    <property type="entry name" value="HATC_C_dom"/>
</dbReference>
<dbReference type="PANTHER" id="PTHR32166">
    <property type="entry name" value="OSJNBA0013A04.12 PROTEIN"/>
    <property type="match status" value="1"/>
</dbReference>
<feature type="domain" description="HAT C-terminal dimerisation" evidence="3">
    <location>
        <begin position="642"/>
        <end position="703"/>
    </location>
</feature>
<dbReference type="EMBL" id="JBJQOH010000003">
    <property type="protein sequence ID" value="KAL3692939.1"/>
    <property type="molecule type" value="Genomic_DNA"/>
</dbReference>
<evidence type="ECO:0000259" key="3">
    <source>
        <dbReference type="Pfam" id="PF05699"/>
    </source>
</evidence>